<accession>G0IYJ5</accession>
<organism evidence="2 3">
    <name type="scientific">Cyclobacterium marinum (strain ATCC 25205 / DSM 745 / LMG 13164 / NCIMB 1802)</name>
    <name type="common">Flectobacillus marinus</name>
    <dbReference type="NCBI Taxonomy" id="880070"/>
    <lineage>
        <taxon>Bacteria</taxon>
        <taxon>Pseudomonadati</taxon>
        <taxon>Bacteroidota</taxon>
        <taxon>Cytophagia</taxon>
        <taxon>Cytophagales</taxon>
        <taxon>Cyclobacteriaceae</taxon>
        <taxon>Cyclobacterium</taxon>
    </lineage>
</organism>
<gene>
    <name evidence="2" type="ordered locus">Cycma_2679</name>
</gene>
<proteinExistence type="predicted"/>
<protein>
    <submittedName>
        <fullName evidence="2">Uncharacterized protein</fullName>
    </submittedName>
</protein>
<evidence type="ECO:0000313" key="3">
    <source>
        <dbReference type="Proteomes" id="UP000001635"/>
    </source>
</evidence>
<dbReference type="EMBL" id="CP002955">
    <property type="protein sequence ID" value="AEL26418.1"/>
    <property type="molecule type" value="Genomic_DNA"/>
</dbReference>
<feature type="transmembrane region" description="Helical" evidence="1">
    <location>
        <begin position="90"/>
        <end position="107"/>
    </location>
</feature>
<name>G0IYJ5_CYCMS</name>
<keyword evidence="1" id="KW-0472">Membrane</keyword>
<reference evidence="3" key="1">
    <citation type="submission" date="2011-07" db="EMBL/GenBank/DDBJ databases">
        <title>The complete genome of Cyclobacterium marinum DSM 745.</title>
        <authorList>
            <person name="Lucas S."/>
            <person name="Han J."/>
            <person name="Lapidus A."/>
            <person name="Bruce D."/>
            <person name="Goodwin L."/>
            <person name="Pitluck S."/>
            <person name="Peters L."/>
            <person name="Kyrpides N."/>
            <person name="Mavromatis K."/>
            <person name="Ivanova N."/>
            <person name="Ovchinnikova G."/>
            <person name="Chertkov O."/>
            <person name="Detter J.C."/>
            <person name="Tapia R."/>
            <person name="Han C."/>
            <person name="Land M."/>
            <person name="Hauser L."/>
            <person name="Markowitz V."/>
            <person name="Cheng J.-F."/>
            <person name="Hugenholtz P."/>
            <person name="Woyke T."/>
            <person name="Wu D."/>
            <person name="Tindall B."/>
            <person name="Schuetze A."/>
            <person name="Brambilla E."/>
            <person name="Klenk H.-P."/>
            <person name="Eisen J.A."/>
        </authorList>
    </citation>
    <scope>NUCLEOTIDE SEQUENCE [LARGE SCALE GENOMIC DNA]</scope>
    <source>
        <strain evidence="3">ATCC 25205 / DSM 745 / LMG 13164 / NCIMB 1802</strain>
    </source>
</reference>
<keyword evidence="1" id="KW-1133">Transmembrane helix</keyword>
<feature type="transmembrane region" description="Helical" evidence="1">
    <location>
        <begin position="59"/>
        <end position="78"/>
    </location>
</feature>
<dbReference type="AlphaFoldDB" id="G0IYJ5"/>
<feature type="transmembrane region" description="Helical" evidence="1">
    <location>
        <begin position="34"/>
        <end position="53"/>
    </location>
</feature>
<evidence type="ECO:0000313" key="2">
    <source>
        <dbReference type="EMBL" id="AEL26418.1"/>
    </source>
</evidence>
<dbReference type="OrthoDB" id="838126at2"/>
<dbReference type="Proteomes" id="UP000001635">
    <property type="component" value="Chromosome"/>
</dbReference>
<evidence type="ECO:0000256" key="1">
    <source>
        <dbReference type="SAM" id="Phobius"/>
    </source>
</evidence>
<keyword evidence="1" id="KW-0812">Transmembrane</keyword>
<sequence length="289" mass="31485">MEEQNPTTSNSSNKPLKDLIPDGQGSYKPGMFQAFAAIFNGLGIGAFLGLLLGLSVSPVVSGVIGTISSLLAILVGLNEKFLDPIKSLRIGSFGLFSVVGILIGLYIRANNPFAPSLADKMNDYLEIGYSDSEARNFITGYIKADSTIAKREANVLYSTEFTIEACDLLEYANSETAPAEIHNTFLSAGGIWEQWAINFKNDLTEPLGTKTLLILKDNFCGDYQSPSTSVKVGKDITQINQNSSLNEMSLAFEKSKAPWPEVLNGLKNQFTPSEVEMILHSLIKIFDHE</sequence>
<keyword evidence="3" id="KW-1185">Reference proteome</keyword>
<dbReference type="STRING" id="880070.Cycma_2679"/>
<dbReference type="HOGENOM" id="CLU_962141_0_0_10"/>
<dbReference type="KEGG" id="cmr:Cycma_2679"/>
<dbReference type="RefSeq" id="WP_014020710.1">
    <property type="nucleotide sequence ID" value="NC_015914.1"/>
</dbReference>
<dbReference type="eggNOG" id="ENOG5033507">
    <property type="taxonomic scope" value="Bacteria"/>
</dbReference>